<keyword evidence="2" id="KW-0472">Membrane</keyword>
<feature type="transmembrane region" description="Helical" evidence="2">
    <location>
        <begin position="136"/>
        <end position="155"/>
    </location>
</feature>
<gene>
    <name evidence="3" type="ORF">CLV43_12254</name>
</gene>
<evidence type="ECO:0000313" key="4">
    <source>
        <dbReference type="Proteomes" id="UP000239494"/>
    </source>
</evidence>
<feature type="transmembrane region" description="Helical" evidence="2">
    <location>
        <begin position="175"/>
        <end position="194"/>
    </location>
</feature>
<proteinExistence type="predicted"/>
<keyword evidence="4" id="KW-1185">Reference proteome</keyword>
<evidence type="ECO:0000256" key="2">
    <source>
        <dbReference type="SAM" id="Phobius"/>
    </source>
</evidence>
<feature type="transmembrane region" description="Helical" evidence="2">
    <location>
        <begin position="95"/>
        <end position="115"/>
    </location>
</feature>
<sequence length="199" mass="20024">MTSSSDPAGPSPGTTNRVDGVVNGPSVQAGTIHGGVHFHTTPPPPRPLYTPTHPVRISGTGPFLRRWGVALLPPLLVGVVVGGAVDTVLGGTPLGVRLLVDLAVLAAAALVVSAVGRTSPGITLDGVLGRCTSKALAALSTTALWCWLGFTAALFGTGLGRELARAPGDPKAAGANGALVAVAMLGVLLCRLLARRLRK</sequence>
<keyword evidence="2" id="KW-0812">Transmembrane</keyword>
<name>A0A2T0SDZ7_9PSEU</name>
<feature type="compositionally biased region" description="Polar residues" evidence="1">
    <location>
        <begin position="1"/>
        <end position="17"/>
    </location>
</feature>
<keyword evidence="2" id="KW-1133">Transmembrane helix</keyword>
<protein>
    <submittedName>
        <fullName evidence="3">Uncharacterized protein</fullName>
    </submittedName>
</protein>
<dbReference type="Proteomes" id="UP000239494">
    <property type="component" value="Unassembled WGS sequence"/>
</dbReference>
<dbReference type="AlphaFoldDB" id="A0A2T0SDZ7"/>
<evidence type="ECO:0000313" key="3">
    <source>
        <dbReference type="EMBL" id="PRY31648.1"/>
    </source>
</evidence>
<evidence type="ECO:0000256" key="1">
    <source>
        <dbReference type="SAM" id="MobiDB-lite"/>
    </source>
</evidence>
<dbReference type="EMBL" id="PVTF01000022">
    <property type="protein sequence ID" value="PRY31648.1"/>
    <property type="molecule type" value="Genomic_DNA"/>
</dbReference>
<organism evidence="3 4">
    <name type="scientific">Umezawaea tangerina</name>
    <dbReference type="NCBI Taxonomy" id="84725"/>
    <lineage>
        <taxon>Bacteria</taxon>
        <taxon>Bacillati</taxon>
        <taxon>Actinomycetota</taxon>
        <taxon>Actinomycetes</taxon>
        <taxon>Pseudonocardiales</taxon>
        <taxon>Pseudonocardiaceae</taxon>
        <taxon>Umezawaea</taxon>
    </lineage>
</organism>
<dbReference type="RefSeq" id="WP_106196514.1">
    <property type="nucleotide sequence ID" value="NZ_PVTF01000022.1"/>
</dbReference>
<comment type="caution">
    <text evidence="3">The sequence shown here is derived from an EMBL/GenBank/DDBJ whole genome shotgun (WGS) entry which is preliminary data.</text>
</comment>
<reference evidence="3 4" key="1">
    <citation type="submission" date="2018-03" db="EMBL/GenBank/DDBJ databases">
        <title>Genomic Encyclopedia of Archaeal and Bacterial Type Strains, Phase II (KMG-II): from individual species to whole genera.</title>
        <authorList>
            <person name="Goeker M."/>
        </authorList>
    </citation>
    <scope>NUCLEOTIDE SEQUENCE [LARGE SCALE GENOMIC DNA]</scope>
    <source>
        <strain evidence="3 4">DSM 44720</strain>
    </source>
</reference>
<dbReference type="OrthoDB" id="4555377at2"/>
<accession>A0A2T0SDZ7</accession>
<feature type="region of interest" description="Disordered" evidence="1">
    <location>
        <begin position="1"/>
        <end position="25"/>
    </location>
</feature>
<feature type="transmembrane region" description="Helical" evidence="2">
    <location>
        <begin position="67"/>
        <end position="89"/>
    </location>
</feature>